<dbReference type="InterPro" id="IPR009057">
    <property type="entry name" value="Homeodomain-like_sf"/>
</dbReference>
<proteinExistence type="predicted"/>
<evidence type="ECO:0000256" key="3">
    <source>
        <dbReference type="ARBA" id="ARBA00023159"/>
    </source>
</evidence>
<dbReference type="GO" id="GO:0043565">
    <property type="term" value="F:sequence-specific DNA binding"/>
    <property type="evidence" value="ECO:0007669"/>
    <property type="project" value="InterPro"/>
</dbReference>
<reference evidence="7" key="1">
    <citation type="journal article" date="2017" name="Genome Announc.">
        <title>Draft Genome Sequence of Terrimicrobium sacchariphilum NM-5T, a Facultative Anaerobic Soil Bacterium of the Class Spartobacteria.</title>
        <authorList>
            <person name="Qiu Y.L."/>
            <person name="Tourlousse D.M."/>
            <person name="Matsuura N."/>
            <person name="Ohashi A."/>
            <person name="Sekiguchi Y."/>
        </authorList>
    </citation>
    <scope>NUCLEOTIDE SEQUENCE [LARGE SCALE GENOMIC DNA]</scope>
    <source>
        <strain evidence="7">NM-5</strain>
    </source>
</reference>
<dbReference type="AlphaFoldDB" id="A0A146GDD9"/>
<gene>
    <name evidence="6" type="ORF">TSACC_3636</name>
</gene>
<keyword evidence="1" id="KW-0805">Transcription regulation</keyword>
<evidence type="ECO:0000313" key="6">
    <source>
        <dbReference type="EMBL" id="GAT35565.1"/>
    </source>
</evidence>
<evidence type="ECO:0000256" key="2">
    <source>
        <dbReference type="ARBA" id="ARBA00023125"/>
    </source>
</evidence>
<keyword evidence="4" id="KW-0804">Transcription</keyword>
<dbReference type="InterPro" id="IPR018062">
    <property type="entry name" value="HTH_AraC-typ_CS"/>
</dbReference>
<dbReference type="PROSITE" id="PS01124">
    <property type="entry name" value="HTH_ARAC_FAMILY_2"/>
    <property type="match status" value="1"/>
</dbReference>
<dbReference type="PRINTS" id="PR00032">
    <property type="entry name" value="HTHARAC"/>
</dbReference>
<dbReference type="Gene3D" id="1.10.10.60">
    <property type="entry name" value="Homeodomain-like"/>
    <property type="match status" value="2"/>
</dbReference>
<dbReference type="STRING" id="690879.TSACC_3636"/>
<dbReference type="InterPro" id="IPR050204">
    <property type="entry name" value="AraC_XylS_family_regulators"/>
</dbReference>
<dbReference type="SUPFAM" id="SSF51215">
    <property type="entry name" value="Regulatory protein AraC"/>
    <property type="match status" value="1"/>
</dbReference>
<evidence type="ECO:0000256" key="1">
    <source>
        <dbReference type="ARBA" id="ARBA00023015"/>
    </source>
</evidence>
<sequence>MNPSELAHSRNRPSAFPGMGFKRFFSPQPLGSKTVSVRGIGIREAMPACLVERPQGTGDYLIMLFHDEAQIGTSPVMQPTDRPDTMMVWPPGKGQFYGNPRQGFVHSWIHCEGRRIRQALRQARLPLAEPFPVGNISHFQQTLLDVHAEVVSYMPPDEILIGNLLENCFRELARQLRGVDSGIQVPERLLAVHRLIAAVPDHPITLEKLASMAGMSPSHFSAQFRKTFGLAPMECLIQHRMHRAAHLLSDHNMTVSEIARQVGYEDAFHFSKTFRKHFGSSPRAMRQHGERPLN</sequence>
<feature type="domain" description="HTH araC/xylS-type" evidence="5">
    <location>
        <begin position="190"/>
        <end position="288"/>
    </location>
</feature>
<name>A0A146GDD9_TERSA</name>
<dbReference type="Pfam" id="PF12833">
    <property type="entry name" value="HTH_18"/>
    <property type="match status" value="1"/>
</dbReference>
<dbReference type="FunCoup" id="A0A146GDD9">
    <property type="interactions" value="71"/>
</dbReference>
<keyword evidence="2 6" id="KW-0238">DNA-binding</keyword>
<dbReference type="InterPro" id="IPR020449">
    <property type="entry name" value="Tscrpt_reg_AraC-type_HTH"/>
</dbReference>
<evidence type="ECO:0000313" key="7">
    <source>
        <dbReference type="Proteomes" id="UP000076023"/>
    </source>
</evidence>
<dbReference type="PANTHER" id="PTHR46796">
    <property type="entry name" value="HTH-TYPE TRANSCRIPTIONAL ACTIVATOR RHAS-RELATED"/>
    <property type="match status" value="1"/>
</dbReference>
<accession>A0A146GDD9</accession>
<dbReference type="InterPro" id="IPR037923">
    <property type="entry name" value="HTH-like"/>
</dbReference>
<dbReference type="PROSITE" id="PS00041">
    <property type="entry name" value="HTH_ARAC_FAMILY_1"/>
    <property type="match status" value="1"/>
</dbReference>
<dbReference type="EMBL" id="BDCO01000003">
    <property type="protein sequence ID" value="GAT35565.1"/>
    <property type="molecule type" value="Genomic_DNA"/>
</dbReference>
<keyword evidence="3" id="KW-0010">Activator</keyword>
<dbReference type="RefSeq" id="WP_075081362.1">
    <property type="nucleotide sequence ID" value="NZ_BDCO01000003.1"/>
</dbReference>
<evidence type="ECO:0000259" key="5">
    <source>
        <dbReference type="PROSITE" id="PS01124"/>
    </source>
</evidence>
<dbReference type="InterPro" id="IPR018060">
    <property type="entry name" value="HTH_AraC"/>
</dbReference>
<dbReference type="InParanoid" id="A0A146GDD9"/>
<dbReference type="SMART" id="SM00342">
    <property type="entry name" value="HTH_ARAC"/>
    <property type="match status" value="1"/>
</dbReference>
<dbReference type="GO" id="GO:0003700">
    <property type="term" value="F:DNA-binding transcription factor activity"/>
    <property type="evidence" value="ECO:0007669"/>
    <property type="project" value="InterPro"/>
</dbReference>
<protein>
    <submittedName>
        <fullName evidence="6">AraC-type DNA-binding protein</fullName>
    </submittedName>
</protein>
<dbReference type="SUPFAM" id="SSF46689">
    <property type="entry name" value="Homeodomain-like"/>
    <property type="match status" value="2"/>
</dbReference>
<dbReference type="OrthoDB" id="9807321at2"/>
<organism evidence="6 7">
    <name type="scientific">Terrimicrobium sacchariphilum</name>
    <dbReference type="NCBI Taxonomy" id="690879"/>
    <lineage>
        <taxon>Bacteria</taxon>
        <taxon>Pseudomonadati</taxon>
        <taxon>Verrucomicrobiota</taxon>
        <taxon>Terrimicrobiia</taxon>
        <taxon>Terrimicrobiales</taxon>
        <taxon>Terrimicrobiaceae</taxon>
        <taxon>Terrimicrobium</taxon>
    </lineage>
</organism>
<keyword evidence="7" id="KW-1185">Reference proteome</keyword>
<comment type="caution">
    <text evidence="6">The sequence shown here is derived from an EMBL/GenBank/DDBJ whole genome shotgun (WGS) entry which is preliminary data.</text>
</comment>
<dbReference type="Proteomes" id="UP000076023">
    <property type="component" value="Unassembled WGS sequence"/>
</dbReference>
<evidence type="ECO:0000256" key="4">
    <source>
        <dbReference type="ARBA" id="ARBA00023163"/>
    </source>
</evidence>